<keyword evidence="1" id="KW-1185">Reference proteome</keyword>
<accession>A0AC58UHV7</accession>
<name>A0AC58UHV7_TOBAC</name>
<proteinExistence type="predicted"/>
<dbReference type="RefSeq" id="XP_075109060.1">
    <property type="nucleotide sequence ID" value="XM_075252959.1"/>
</dbReference>
<organism evidence="1 2">
    <name type="scientific">Nicotiana tabacum</name>
    <name type="common">Common tobacco</name>
    <dbReference type="NCBI Taxonomy" id="4097"/>
    <lineage>
        <taxon>Eukaryota</taxon>
        <taxon>Viridiplantae</taxon>
        <taxon>Streptophyta</taxon>
        <taxon>Embryophyta</taxon>
        <taxon>Tracheophyta</taxon>
        <taxon>Spermatophyta</taxon>
        <taxon>Magnoliopsida</taxon>
        <taxon>eudicotyledons</taxon>
        <taxon>Gunneridae</taxon>
        <taxon>Pentapetalae</taxon>
        <taxon>asterids</taxon>
        <taxon>lamiids</taxon>
        <taxon>Solanales</taxon>
        <taxon>Solanaceae</taxon>
        <taxon>Nicotianoideae</taxon>
        <taxon>Nicotianeae</taxon>
        <taxon>Nicotiana</taxon>
    </lineage>
</organism>
<sequence>MGRKEISPRCMIKIDMQKAYDSHEWVFLEQVLIGLNFPKTFVKWIMTCVQTISYSIVVNGKATTTFATKRGVRQEDPLSHYIFVIAMEYLNRNGIPYQAAEDSEEYAKLNLVQLGFADDLLLFCRGDVISAKLLKSCKRWAFKLVHCPLDT</sequence>
<gene>
    <name evidence="2" type="primary">LOC142180860</name>
</gene>
<evidence type="ECO:0000313" key="1">
    <source>
        <dbReference type="Proteomes" id="UP000790787"/>
    </source>
</evidence>
<protein>
    <submittedName>
        <fullName evidence="2">Secreted RxLR effector protein 78-like</fullName>
    </submittedName>
</protein>
<evidence type="ECO:0000313" key="2">
    <source>
        <dbReference type="RefSeq" id="XP_075109060.1"/>
    </source>
</evidence>
<dbReference type="Proteomes" id="UP000790787">
    <property type="component" value="Chromosome 5"/>
</dbReference>
<reference evidence="1" key="1">
    <citation type="journal article" date="2014" name="Nat. Commun.">
        <title>The tobacco genome sequence and its comparison with those of tomato and potato.</title>
        <authorList>
            <person name="Sierro N."/>
            <person name="Battey J.N."/>
            <person name="Ouadi S."/>
            <person name="Bakaher N."/>
            <person name="Bovet L."/>
            <person name="Willig A."/>
            <person name="Goepfert S."/>
            <person name="Peitsch M.C."/>
            <person name="Ivanov N.V."/>
        </authorList>
    </citation>
    <scope>NUCLEOTIDE SEQUENCE [LARGE SCALE GENOMIC DNA]</scope>
</reference>
<reference evidence="2" key="2">
    <citation type="submission" date="2025-08" db="UniProtKB">
        <authorList>
            <consortium name="RefSeq"/>
        </authorList>
    </citation>
    <scope>IDENTIFICATION</scope>
    <source>
        <tissue evidence="2">Leaf</tissue>
    </source>
</reference>